<feature type="chain" id="PRO_5005650508" description="Spore coat protein U/FanG domain-containing protein" evidence="1">
    <location>
        <begin position="21"/>
        <end position="157"/>
    </location>
</feature>
<evidence type="ECO:0000313" key="4">
    <source>
        <dbReference type="Proteomes" id="UP000033874"/>
    </source>
</evidence>
<dbReference type="STRING" id="56193.YP76_18770"/>
<dbReference type="PATRIC" id="fig|56193.3.peg.3945"/>
<dbReference type="Pfam" id="PF05229">
    <property type="entry name" value="SCPU"/>
    <property type="match status" value="1"/>
</dbReference>
<dbReference type="AlphaFoldDB" id="A0A0M3AQ03"/>
<dbReference type="InterPro" id="IPR053167">
    <property type="entry name" value="Spore_coat_component"/>
</dbReference>
<keyword evidence="4" id="KW-1185">Reference proteome</keyword>
<sequence length="157" mass="16080">MRMLAAALIAATVIATPAYAGTATSTFKVQTNVVASCKLTPQDINLGSYDPTSEEALSGSGVVSVTCTKGTTPILSYNGANAEGQTQYMVGAATSSKLSYNLYSDSNYSTNLVGQNTTLQTSDGSTAQTMAVYAKVAGGQNVPADSYVDTVTVTATF</sequence>
<dbReference type="RefSeq" id="WP_046765120.1">
    <property type="nucleotide sequence ID" value="NZ_LBIC01000009.1"/>
</dbReference>
<proteinExistence type="predicted"/>
<keyword evidence="1" id="KW-0732">Signal</keyword>
<dbReference type="PANTHER" id="PTHR37089">
    <property type="entry name" value="PROTEIN U-RELATED"/>
    <property type="match status" value="1"/>
</dbReference>
<evidence type="ECO:0000313" key="3">
    <source>
        <dbReference type="EMBL" id="KKW90619.1"/>
    </source>
</evidence>
<evidence type="ECO:0000256" key="1">
    <source>
        <dbReference type="SAM" id="SignalP"/>
    </source>
</evidence>
<dbReference type="Proteomes" id="UP000033874">
    <property type="component" value="Unassembled WGS sequence"/>
</dbReference>
<dbReference type="PANTHER" id="PTHR37089:SF3">
    <property type="entry name" value="EXPORTED PROTEIN"/>
    <property type="match status" value="1"/>
</dbReference>
<organism evidence="3 4">
    <name type="scientific">Sphingobium chungbukense</name>
    <dbReference type="NCBI Taxonomy" id="56193"/>
    <lineage>
        <taxon>Bacteria</taxon>
        <taxon>Pseudomonadati</taxon>
        <taxon>Pseudomonadota</taxon>
        <taxon>Alphaproteobacteria</taxon>
        <taxon>Sphingomonadales</taxon>
        <taxon>Sphingomonadaceae</taxon>
        <taxon>Sphingobium</taxon>
    </lineage>
</organism>
<reference evidence="3 4" key="1">
    <citation type="submission" date="2015-04" db="EMBL/GenBank/DDBJ databases">
        <title>Genome sequence of aromatic hydrocarbons-degrading Sphingobium chungbukense DJ77.</title>
        <authorList>
            <person name="Kim Y.-C."/>
            <person name="Chae J.-C."/>
        </authorList>
    </citation>
    <scope>NUCLEOTIDE SEQUENCE [LARGE SCALE GENOMIC DNA]</scope>
    <source>
        <strain evidence="3 4">DJ77</strain>
    </source>
</reference>
<dbReference type="EMBL" id="LBIC01000009">
    <property type="protein sequence ID" value="KKW90619.1"/>
    <property type="molecule type" value="Genomic_DNA"/>
</dbReference>
<comment type="caution">
    <text evidence="3">The sequence shown here is derived from an EMBL/GenBank/DDBJ whole genome shotgun (WGS) entry which is preliminary data.</text>
</comment>
<protein>
    <recommendedName>
        <fullName evidence="2">Spore coat protein U/FanG domain-containing protein</fullName>
    </recommendedName>
</protein>
<dbReference type="SMART" id="SM00972">
    <property type="entry name" value="SCPU"/>
    <property type="match status" value="1"/>
</dbReference>
<name>A0A0M3AQ03_9SPHN</name>
<feature type="domain" description="Spore coat protein U/FanG" evidence="2">
    <location>
        <begin position="23"/>
        <end position="154"/>
    </location>
</feature>
<evidence type="ECO:0000259" key="2">
    <source>
        <dbReference type="Pfam" id="PF05229"/>
    </source>
</evidence>
<gene>
    <name evidence="3" type="ORF">YP76_18770</name>
</gene>
<dbReference type="InterPro" id="IPR007893">
    <property type="entry name" value="Spore_coat_U/FanG"/>
</dbReference>
<feature type="signal peptide" evidence="1">
    <location>
        <begin position="1"/>
        <end position="20"/>
    </location>
</feature>
<accession>A0A0M3AQ03</accession>